<name>A0A6A3HM83_9STRA</name>
<dbReference type="EMBL" id="QXFU01003969">
    <property type="protein sequence ID" value="KAE8971539.1"/>
    <property type="molecule type" value="Genomic_DNA"/>
</dbReference>
<proteinExistence type="inferred from homology"/>
<evidence type="ECO:0000313" key="3">
    <source>
        <dbReference type="Proteomes" id="UP000435112"/>
    </source>
</evidence>
<dbReference type="Proteomes" id="UP000435112">
    <property type="component" value="Unassembled WGS sequence"/>
</dbReference>
<dbReference type="OrthoDB" id="425534at2759"/>
<reference evidence="2 3" key="1">
    <citation type="submission" date="2018-09" db="EMBL/GenBank/DDBJ databases">
        <title>Genomic investigation of the strawberry pathogen Phytophthora fragariae indicates pathogenicity is determined by transcriptional variation in three key races.</title>
        <authorList>
            <person name="Adams T.M."/>
            <person name="Armitage A.D."/>
            <person name="Sobczyk M.K."/>
            <person name="Bates H.J."/>
            <person name="Dunwell J.M."/>
            <person name="Nellist C.F."/>
            <person name="Harrison R.J."/>
        </authorList>
    </citation>
    <scope>NUCLEOTIDE SEQUENCE [LARGE SCALE GENOMIC DNA]</scope>
    <source>
        <strain evidence="2 3">SCRP324</strain>
    </source>
</reference>
<comment type="caution">
    <text evidence="2">The sequence shown here is derived from an EMBL/GenBank/DDBJ whole genome shotgun (WGS) entry which is preliminary data.</text>
</comment>
<gene>
    <name evidence="2" type="ORF">PR002_g26795</name>
</gene>
<evidence type="ECO:0000313" key="2">
    <source>
        <dbReference type="EMBL" id="KAE8971539.1"/>
    </source>
</evidence>
<dbReference type="PANTHER" id="PTHR43039">
    <property type="entry name" value="ESTERASE-RELATED"/>
    <property type="match status" value="1"/>
</dbReference>
<evidence type="ECO:0000256" key="1">
    <source>
        <dbReference type="ARBA" id="ARBA00008645"/>
    </source>
</evidence>
<sequence length="470" mass="51121">MIALHSQLEGAVNMYTMDHRGTGRSTRLDCVAAQATTTGSPWGSELDPSEVPACAQDLHNKYGDLASFSVTTAATDLATFISTYTNDANNTVYGVSYGTVLVERLMSLAPPEVIGYVFDGVATSSGAPADESVYMSTWDIDFGEVGDAFLSLCDHDNECKTRFAHKSLNSTLNDLLLQFDKDPNSTCATLISNITTSDSADNPPSASLRVALGTLLTDSYMRNLIPPVVYRLQRCGPEDIDILAQFVATLSTTMSATTQDSAFQSTLLYYLIVFSEEWETPAPSNSELQTRFENARITSGGVYNMNPLYCAFSKEKSAVCDELNVGNYDGDGIVYKRDHHWNKTVAIPSQASALLLSGKLDAQTAHKHAEVLLNVLDGENKELITFDYASHDTLITTQMVAGDQTSEACGMKILASYVRNGGDLQRMDKSCVDQMPAFDLTPPEDFVVMFLSTDEAYDGAFNSSFSSYSN</sequence>
<evidence type="ECO:0008006" key="4">
    <source>
        <dbReference type="Google" id="ProtNLM"/>
    </source>
</evidence>
<dbReference type="Gene3D" id="3.40.50.1820">
    <property type="entry name" value="alpha/beta hydrolase"/>
    <property type="match status" value="1"/>
</dbReference>
<dbReference type="AlphaFoldDB" id="A0A6A3HM83"/>
<dbReference type="SUPFAM" id="SSF53474">
    <property type="entry name" value="alpha/beta-Hydrolases"/>
    <property type="match status" value="1"/>
</dbReference>
<accession>A0A6A3HM83</accession>
<comment type="similarity">
    <text evidence="1">Belongs to the AB hydrolase superfamily.</text>
</comment>
<protein>
    <recommendedName>
        <fullName evidence="4">AB hydrolase-1 domain-containing protein</fullName>
    </recommendedName>
</protein>
<dbReference type="InterPro" id="IPR029058">
    <property type="entry name" value="AB_hydrolase_fold"/>
</dbReference>
<organism evidence="2 3">
    <name type="scientific">Phytophthora rubi</name>
    <dbReference type="NCBI Taxonomy" id="129364"/>
    <lineage>
        <taxon>Eukaryota</taxon>
        <taxon>Sar</taxon>
        <taxon>Stramenopiles</taxon>
        <taxon>Oomycota</taxon>
        <taxon>Peronosporomycetes</taxon>
        <taxon>Peronosporales</taxon>
        <taxon>Peronosporaceae</taxon>
        <taxon>Phytophthora</taxon>
    </lineage>
</organism>